<dbReference type="GO" id="GO:0080120">
    <property type="term" value="P:CAAX-box protein maturation"/>
    <property type="evidence" value="ECO:0007669"/>
    <property type="project" value="UniProtKB-ARBA"/>
</dbReference>
<feature type="domain" description="CAAX prenyl protease 2/Lysostaphin resistance protein A-like" evidence="2">
    <location>
        <begin position="243"/>
        <end position="323"/>
    </location>
</feature>
<feature type="transmembrane region" description="Helical" evidence="1">
    <location>
        <begin position="66"/>
        <end position="87"/>
    </location>
</feature>
<dbReference type="STRING" id="647113.Metok_0106"/>
<dbReference type="KEGG" id="mok:Metok_0106"/>
<keyword evidence="1" id="KW-1133">Transmembrane helix</keyword>
<keyword evidence="1" id="KW-0812">Transmembrane</keyword>
<protein>
    <submittedName>
        <fullName evidence="3">Abortive infection protein</fullName>
    </submittedName>
</protein>
<feature type="transmembrane region" description="Helical" evidence="1">
    <location>
        <begin position="108"/>
        <end position="133"/>
    </location>
</feature>
<sequence>MGCIIEIFNVSLLINIIFSFFAVMIYLTNLVEGLNSNKLKNIILNVVLLFDIIIAISSLYTNIDYIYKGIFLGISLLSMILLINKRLFDTCVKKLNMDMQWSKITHRIFFPLSLYVLLNPIGYTTSMGAHLMIFLNGFFQMINQLSFHILMFAYSFIGVGLGTRRGLKSCLNRLNIGIPNIKYIIAGFLAIFFFDYFVWNILPFIVKIISHILPNFDMYSKITVESSNVENTVQSIKNIAPSLMDTLILTTVVGISEELIFRGALQPRFGNIYTSLLFTVLHFQYFSVLALLEIYIISYLLGVIKEKTNTSTTAFIHIIYDFVSIWFQI</sequence>
<dbReference type="RefSeq" id="WP_013866288.1">
    <property type="nucleotide sequence ID" value="NC_015636.1"/>
</dbReference>
<name>F8AMX9_METOI</name>
<reference evidence="3" key="1">
    <citation type="submission" date="2011-05" db="EMBL/GenBank/DDBJ databases">
        <title>Complete sequence of chromosome of Methanothermococcus okinawensis IH1.</title>
        <authorList>
            <consortium name="US DOE Joint Genome Institute"/>
            <person name="Lucas S."/>
            <person name="Han J."/>
            <person name="Lapidus A."/>
            <person name="Cheng J.-F."/>
            <person name="Goodwin L."/>
            <person name="Pitluck S."/>
            <person name="Peters L."/>
            <person name="Mikhailova N."/>
            <person name="Held B."/>
            <person name="Han C."/>
            <person name="Tapia R."/>
            <person name="Land M."/>
            <person name="Hauser L."/>
            <person name="Kyrpides N."/>
            <person name="Ivanova N."/>
            <person name="Pagani I."/>
            <person name="Sieprawska-Lupa M."/>
            <person name="Takai K."/>
            <person name="Miyazaki J."/>
            <person name="Whitman W."/>
            <person name="Woyke T."/>
        </authorList>
    </citation>
    <scope>NUCLEOTIDE SEQUENCE [LARGE SCALE GENOMIC DNA]</scope>
    <source>
        <strain evidence="3">IH1</strain>
    </source>
</reference>
<dbReference type="GO" id="GO:0004175">
    <property type="term" value="F:endopeptidase activity"/>
    <property type="evidence" value="ECO:0007669"/>
    <property type="project" value="UniProtKB-ARBA"/>
</dbReference>
<dbReference type="eggNOG" id="arCOG06588">
    <property type="taxonomic scope" value="Archaea"/>
</dbReference>
<evidence type="ECO:0000313" key="3">
    <source>
        <dbReference type="EMBL" id="AEH06102.1"/>
    </source>
</evidence>
<organism evidence="3 4">
    <name type="scientific">Methanothermococcus okinawensis (strain DSM 14208 / JCM 11175 / IH1)</name>
    <dbReference type="NCBI Taxonomy" id="647113"/>
    <lineage>
        <taxon>Archaea</taxon>
        <taxon>Methanobacteriati</taxon>
        <taxon>Methanobacteriota</taxon>
        <taxon>Methanomada group</taxon>
        <taxon>Methanococci</taxon>
        <taxon>Methanococcales</taxon>
        <taxon>Methanococcaceae</taxon>
        <taxon>Methanothermococcus</taxon>
    </lineage>
</organism>
<dbReference type="Proteomes" id="UP000009296">
    <property type="component" value="Chromosome"/>
</dbReference>
<dbReference type="AlphaFoldDB" id="F8AMX9"/>
<dbReference type="EMBL" id="CP002792">
    <property type="protein sequence ID" value="AEH06102.1"/>
    <property type="molecule type" value="Genomic_DNA"/>
</dbReference>
<feature type="transmembrane region" description="Helical" evidence="1">
    <location>
        <begin position="145"/>
        <end position="162"/>
    </location>
</feature>
<evidence type="ECO:0000313" key="4">
    <source>
        <dbReference type="Proteomes" id="UP000009296"/>
    </source>
</evidence>
<dbReference type="HOGENOM" id="CLU_862250_0_0_2"/>
<keyword evidence="4" id="KW-1185">Reference proteome</keyword>
<feature type="transmembrane region" description="Helical" evidence="1">
    <location>
        <begin position="183"/>
        <end position="206"/>
    </location>
</feature>
<proteinExistence type="predicted"/>
<feature type="transmembrane region" description="Helical" evidence="1">
    <location>
        <begin position="12"/>
        <end position="30"/>
    </location>
</feature>
<feature type="transmembrane region" description="Helical" evidence="1">
    <location>
        <begin position="42"/>
        <end position="60"/>
    </location>
</feature>
<dbReference type="OrthoDB" id="275779at2157"/>
<evidence type="ECO:0000256" key="1">
    <source>
        <dbReference type="SAM" id="Phobius"/>
    </source>
</evidence>
<feature type="transmembrane region" description="Helical" evidence="1">
    <location>
        <begin position="283"/>
        <end position="304"/>
    </location>
</feature>
<dbReference type="GeneID" id="10772222"/>
<keyword evidence="1" id="KW-0472">Membrane</keyword>
<gene>
    <name evidence="3" type="ordered locus">Metok_0106</name>
</gene>
<dbReference type="Pfam" id="PF02517">
    <property type="entry name" value="Rce1-like"/>
    <property type="match status" value="1"/>
</dbReference>
<evidence type="ECO:0000259" key="2">
    <source>
        <dbReference type="Pfam" id="PF02517"/>
    </source>
</evidence>
<dbReference type="InterPro" id="IPR003675">
    <property type="entry name" value="Rce1/LyrA-like_dom"/>
</dbReference>
<accession>F8AMX9</accession>